<evidence type="ECO:0000313" key="1">
    <source>
        <dbReference type="EMBL" id="CAK9262428.1"/>
    </source>
</evidence>
<dbReference type="Proteomes" id="UP001497444">
    <property type="component" value="Chromosome 15"/>
</dbReference>
<gene>
    <name evidence="1" type="ORF">CSSPJE1EN1_LOCUS7906</name>
</gene>
<sequence>MGEPEATNLMNMPSNVRTNILKFLWAGEYDAWEYDENGRVLTVDLHKLLSPVTDEREKQMTDILAHVELGVVNHLVILAYLEFTERNRDTLYYPPEVEWFPELDNLVRNPPPNMLVTIKTHGDDIPVVHPDDIYGTPGDNIDDKKE</sequence>
<evidence type="ECO:0000313" key="2">
    <source>
        <dbReference type="Proteomes" id="UP001497444"/>
    </source>
</evidence>
<name>A0ABP0W6L7_9BRYO</name>
<organism evidence="1 2">
    <name type="scientific">Sphagnum jensenii</name>
    <dbReference type="NCBI Taxonomy" id="128206"/>
    <lineage>
        <taxon>Eukaryota</taxon>
        <taxon>Viridiplantae</taxon>
        <taxon>Streptophyta</taxon>
        <taxon>Embryophyta</taxon>
        <taxon>Bryophyta</taxon>
        <taxon>Sphagnophytina</taxon>
        <taxon>Sphagnopsida</taxon>
        <taxon>Sphagnales</taxon>
        <taxon>Sphagnaceae</taxon>
        <taxon>Sphagnum</taxon>
    </lineage>
</organism>
<dbReference type="EMBL" id="OZ020110">
    <property type="protein sequence ID" value="CAK9262428.1"/>
    <property type="molecule type" value="Genomic_DNA"/>
</dbReference>
<keyword evidence="2" id="KW-1185">Reference proteome</keyword>
<proteinExistence type="predicted"/>
<accession>A0ABP0W6L7</accession>
<reference evidence="1" key="1">
    <citation type="submission" date="2024-02" db="EMBL/GenBank/DDBJ databases">
        <authorList>
            <consortium name="ELIXIR-Norway"/>
            <consortium name="Elixir Norway"/>
        </authorList>
    </citation>
    <scope>NUCLEOTIDE SEQUENCE</scope>
</reference>
<protein>
    <submittedName>
        <fullName evidence="1">Uncharacterized protein</fullName>
    </submittedName>
</protein>